<evidence type="ECO:0000256" key="1">
    <source>
        <dbReference type="SAM" id="Phobius"/>
    </source>
</evidence>
<name>A0A1V2I990_9ACTN</name>
<sequence>MDPNVQVRPWSPEDERSRVASERLVAVAILTMIVGFLVSMMIGVFLGWLVASGSPSVPVVPVPVVVLHT</sequence>
<gene>
    <name evidence="2" type="ORF">BL253_17070</name>
</gene>
<evidence type="ECO:0000313" key="3">
    <source>
        <dbReference type="Proteomes" id="UP000188929"/>
    </source>
</evidence>
<comment type="caution">
    <text evidence="2">The sequence shown here is derived from an EMBL/GenBank/DDBJ whole genome shotgun (WGS) entry which is preliminary data.</text>
</comment>
<keyword evidence="1" id="KW-1133">Transmembrane helix</keyword>
<keyword evidence="3" id="KW-1185">Reference proteome</keyword>
<organism evidence="2 3">
    <name type="scientific">Pseudofrankia asymbiotica</name>
    <dbReference type="NCBI Taxonomy" id="1834516"/>
    <lineage>
        <taxon>Bacteria</taxon>
        <taxon>Bacillati</taxon>
        <taxon>Actinomycetota</taxon>
        <taxon>Actinomycetes</taxon>
        <taxon>Frankiales</taxon>
        <taxon>Frankiaceae</taxon>
        <taxon>Pseudofrankia</taxon>
    </lineage>
</organism>
<reference evidence="3" key="1">
    <citation type="submission" date="2016-10" db="EMBL/GenBank/DDBJ databases">
        <title>Frankia sp. NRRL B-16386 Genome sequencing.</title>
        <authorList>
            <person name="Ghodhbane-Gtari F."/>
            <person name="Swanson E."/>
            <person name="Gueddou A."/>
            <person name="Hezbri K."/>
            <person name="Ktari K."/>
            <person name="Nouioui I."/>
            <person name="Morris K."/>
            <person name="Simpson S."/>
            <person name="Abebe-Akele F."/>
            <person name="Thomas K."/>
            <person name="Gtari M."/>
            <person name="Tisa L.S."/>
        </authorList>
    </citation>
    <scope>NUCLEOTIDE SEQUENCE [LARGE SCALE GENOMIC DNA]</scope>
    <source>
        <strain evidence="3">NRRL B-16386</strain>
    </source>
</reference>
<keyword evidence="1" id="KW-0812">Transmembrane</keyword>
<dbReference type="EMBL" id="MOMC01000034">
    <property type="protein sequence ID" value="ONH29129.1"/>
    <property type="molecule type" value="Genomic_DNA"/>
</dbReference>
<evidence type="ECO:0000313" key="2">
    <source>
        <dbReference type="EMBL" id="ONH29129.1"/>
    </source>
</evidence>
<accession>A0A1V2I990</accession>
<dbReference type="AlphaFoldDB" id="A0A1V2I990"/>
<protein>
    <submittedName>
        <fullName evidence="2">Uncharacterized protein</fullName>
    </submittedName>
</protein>
<dbReference type="Proteomes" id="UP000188929">
    <property type="component" value="Unassembled WGS sequence"/>
</dbReference>
<keyword evidence="1" id="KW-0472">Membrane</keyword>
<feature type="transmembrane region" description="Helical" evidence="1">
    <location>
        <begin position="24"/>
        <end position="51"/>
    </location>
</feature>
<proteinExistence type="predicted"/>
<dbReference type="RefSeq" id="WP_076818162.1">
    <property type="nucleotide sequence ID" value="NZ_MOMC01000034.1"/>
</dbReference>